<keyword evidence="2 5" id="KW-0645">Protease</keyword>
<reference evidence="5 6" key="1">
    <citation type="submission" date="2019-08" db="EMBL/GenBank/DDBJ databases">
        <title>Deep-cultivation of Planctomycetes and their phenomic and genomic characterization uncovers novel biology.</title>
        <authorList>
            <person name="Wiegand S."/>
            <person name="Jogler M."/>
            <person name="Boedeker C."/>
            <person name="Pinto D."/>
            <person name="Vollmers J."/>
            <person name="Rivas-Marin E."/>
            <person name="Kohn T."/>
            <person name="Peeters S.H."/>
            <person name="Heuer A."/>
            <person name="Rast P."/>
            <person name="Oberbeckmann S."/>
            <person name="Bunk B."/>
            <person name="Jeske O."/>
            <person name="Meyerdierks A."/>
            <person name="Storesund J.E."/>
            <person name="Kallscheuer N."/>
            <person name="Luecker S."/>
            <person name="Lage O.M."/>
            <person name="Pohl T."/>
            <person name="Merkel B.J."/>
            <person name="Hornburger P."/>
            <person name="Mueller R.-W."/>
            <person name="Bruemmer F."/>
            <person name="Labrenz M."/>
            <person name="Spormann A.M."/>
            <person name="Op den Camp H."/>
            <person name="Overmann J."/>
            <person name="Amann R."/>
            <person name="Jetten M.S.M."/>
            <person name="Mascher T."/>
            <person name="Medema M.H."/>
            <person name="Devos D.P."/>
            <person name="Kaster A.-K."/>
            <person name="Ovreas L."/>
            <person name="Rohde M."/>
            <person name="Galperin M.Y."/>
            <person name="Jogler C."/>
        </authorList>
    </citation>
    <scope>NUCLEOTIDE SEQUENCE [LARGE SCALE GENOMIC DNA]</scope>
    <source>
        <strain evidence="5 6">FC18</strain>
    </source>
</reference>
<keyword evidence="3 5" id="KW-0378">Hydrolase</keyword>
<dbReference type="PRINTS" id="PR00834">
    <property type="entry name" value="PROTEASES2C"/>
</dbReference>
<dbReference type="Pfam" id="PF13365">
    <property type="entry name" value="Trypsin_2"/>
    <property type="match status" value="1"/>
</dbReference>
<comment type="similarity">
    <text evidence="1">Belongs to the peptidase S1C family.</text>
</comment>
<accession>A0A5B9P971</accession>
<sequence length="332" mass="35579">MSVLFRRLRQRAGESFGAILLAAACAIAFSLSPTTGLAQQSPASIQQLREIEAKVKQVVAQNMNACVSISDGIGAGSGVVVTEGGLVLTAGHVMVGQGEYQILFPDGRTARAKPLGKNLDIDAGMVQIIDPGPWPVAKIGKSKSLSEGDWVVLLGHSGGFELGRKPPVRTGKVLGFNEYQIETDAVLIGGDSGGPLFNLEGELVGIHSSIGDSIAENRHVMTEIFARDYDRMKRGEQWGRLPSLAGDNDGTKPPRMGIVVDRETGLVKTVRDRSPASDAGIKAGDIAREFDGIRLDSGSHLIRLVKEKITGDVVLMKFERNGRLLDFEVRLR</sequence>
<proteinExistence type="inferred from homology"/>
<dbReference type="SUPFAM" id="SSF50156">
    <property type="entry name" value="PDZ domain-like"/>
    <property type="match status" value="1"/>
</dbReference>
<dbReference type="InterPro" id="IPR009003">
    <property type="entry name" value="Peptidase_S1_PA"/>
</dbReference>
<dbReference type="InterPro" id="IPR036034">
    <property type="entry name" value="PDZ_sf"/>
</dbReference>
<dbReference type="InterPro" id="IPR001478">
    <property type="entry name" value="PDZ"/>
</dbReference>
<dbReference type="SUPFAM" id="SSF50494">
    <property type="entry name" value="Trypsin-like serine proteases"/>
    <property type="match status" value="1"/>
</dbReference>
<dbReference type="Pfam" id="PF13180">
    <property type="entry name" value="PDZ_2"/>
    <property type="match status" value="1"/>
</dbReference>
<dbReference type="PANTHER" id="PTHR22939:SF129">
    <property type="entry name" value="SERINE PROTEASE HTRA2, MITOCHONDRIAL"/>
    <property type="match status" value="1"/>
</dbReference>
<dbReference type="EMBL" id="CP042912">
    <property type="protein sequence ID" value="QEG21472.1"/>
    <property type="molecule type" value="Genomic_DNA"/>
</dbReference>
<dbReference type="KEGG" id="mff:MFFC18_13280"/>
<dbReference type="STRING" id="980251.GCA_001642875_01547"/>
<evidence type="ECO:0000256" key="1">
    <source>
        <dbReference type="ARBA" id="ARBA00010541"/>
    </source>
</evidence>
<dbReference type="SMART" id="SM00228">
    <property type="entry name" value="PDZ"/>
    <property type="match status" value="1"/>
</dbReference>
<dbReference type="Proteomes" id="UP000322214">
    <property type="component" value="Chromosome"/>
</dbReference>
<dbReference type="GO" id="GO:0006508">
    <property type="term" value="P:proteolysis"/>
    <property type="evidence" value="ECO:0007669"/>
    <property type="project" value="UniProtKB-KW"/>
</dbReference>
<keyword evidence="6" id="KW-1185">Reference proteome</keyword>
<feature type="domain" description="PDZ" evidence="4">
    <location>
        <begin position="254"/>
        <end position="322"/>
    </location>
</feature>
<dbReference type="PANTHER" id="PTHR22939">
    <property type="entry name" value="SERINE PROTEASE FAMILY S1C HTRA-RELATED"/>
    <property type="match status" value="1"/>
</dbReference>
<protein>
    <submittedName>
        <fullName evidence="5">Periplasmic serine endoprotease DegP</fullName>
        <ecNumber evidence="5">3.4.21.107</ecNumber>
    </submittedName>
</protein>
<dbReference type="GO" id="GO:0004252">
    <property type="term" value="F:serine-type endopeptidase activity"/>
    <property type="evidence" value="ECO:0007669"/>
    <property type="project" value="InterPro"/>
</dbReference>
<dbReference type="Gene3D" id="2.30.42.10">
    <property type="match status" value="1"/>
</dbReference>
<dbReference type="InterPro" id="IPR001940">
    <property type="entry name" value="Peptidase_S1C"/>
</dbReference>
<name>A0A5B9P971_9BACT</name>
<dbReference type="Gene3D" id="2.40.10.10">
    <property type="entry name" value="Trypsin-like serine proteases"/>
    <property type="match status" value="2"/>
</dbReference>
<evidence type="ECO:0000313" key="6">
    <source>
        <dbReference type="Proteomes" id="UP000322214"/>
    </source>
</evidence>
<dbReference type="EC" id="3.4.21.107" evidence="5"/>
<evidence type="ECO:0000259" key="4">
    <source>
        <dbReference type="SMART" id="SM00228"/>
    </source>
</evidence>
<evidence type="ECO:0000256" key="2">
    <source>
        <dbReference type="ARBA" id="ARBA00022670"/>
    </source>
</evidence>
<dbReference type="PROSITE" id="PS51257">
    <property type="entry name" value="PROKAR_LIPOPROTEIN"/>
    <property type="match status" value="1"/>
</dbReference>
<gene>
    <name evidence="5" type="primary">degP_2</name>
    <name evidence="5" type="ORF">MFFC18_13280</name>
</gene>
<dbReference type="RefSeq" id="WP_162273945.1">
    <property type="nucleotide sequence ID" value="NZ_CP042912.1"/>
</dbReference>
<evidence type="ECO:0000313" key="5">
    <source>
        <dbReference type="EMBL" id="QEG21472.1"/>
    </source>
</evidence>
<dbReference type="InterPro" id="IPR043504">
    <property type="entry name" value="Peptidase_S1_PA_chymotrypsin"/>
</dbReference>
<evidence type="ECO:0000256" key="3">
    <source>
        <dbReference type="ARBA" id="ARBA00022801"/>
    </source>
</evidence>
<organism evidence="5 6">
    <name type="scientific">Mariniblastus fucicola</name>
    <dbReference type="NCBI Taxonomy" id="980251"/>
    <lineage>
        <taxon>Bacteria</taxon>
        <taxon>Pseudomonadati</taxon>
        <taxon>Planctomycetota</taxon>
        <taxon>Planctomycetia</taxon>
        <taxon>Pirellulales</taxon>
        <taxon>Pirellulaceae</taxon>
        <taxon>Mariniblastus</taxon>
    </lineage>
</organism>
<dbReference type="AlphaFoldDB" id="A0A5B9P971"/>